<evidence type="ECO:0000259" key="1">
    <source>
        <dbReference type="Pfam" id="PF00561"/>
    </source>
</evidence>
<protein>
    <recommendedName>
        <fullName evidence="1">AB hydrolase-1 domain-containing protein</fullName>
    </recommendedName>
</protein>
<dbReference type="Proteomes" id="UP000308267">
    <property type="component" value="Unassembled WGS sequence"/>
</dbReference>
<dbReference type="GO" id="GO:0004622">
    <property type="term" value="F:phosphatidylcholine lysophospholipase activity"/>
    <property type="evidence" value="ECO:0007669"/>
    <property type="project" value="TreeGrafter"/>
</dbReference>
<dbReference type="OrthoDB" id="10249433at2759"/>
<dbReference type="SUPFAM" id="SSF53474">
    <property type="entry name" value="alpha/beta-Hydrolases"/>
    <property type="match status" value="1"/>
</dbReference>
<dbReference type="GO" id="GO:0006660">
    <property type="term" value="P:phosphatidylserine catabolic process"/>
    <property type="evidence" value="ECO:0007669"/>
    <property type="project" value="TreeGrafter"/>
</dbReference>
<dbReference type="InterPro" id="IPR000073">
    <property type="entry name" value="AB_hydrolase_1"/>
</dbReference>
<dbReference type="AlphaFoldDB" id="A0A4S2LFG9"/>
<dbReference type="GO" id="GO:0052651">
    <property type="term" value="P:monoacylglycerol catabolic process"/>
    <property type="evidence" value="ECO:0007669"/>
    <property type="project" value="TreeGrafter"/>
</dbReference>
<dbReference type="Pfam" id="PF00561">
    <property type="entry name" value="Abhydrolase_1"/>
    <property type="match status" value="1"/>
</dbReference>
<dbReference type="PANTHER" id="PTHR12277">
    <property type="entry name" value="ALPHA/BETA HYDROLASE DOMAIN-CONTAINING PROTEIN"/>
    <property type="match status" value="1"/>
</dbReference>
<evidence type="ECO:0000313" key="2">
    <source>
        <dbReference type="EMBL" id="TGZ59097.1"/>
    </source>
</evidence>
<comment type="caution">
    <text evidence="2">The sequence shown here is derived from an EMBL/GenBank/DDBJ whole genome shotgun (WGS) entry which is preliminary data.</text>
</comment>
<dbReference type="STRING" id="147828.A0A4S2LFG9"/>
<dbReference type="PANTHER" id="PTHR12277:SF194">
    <property type="entry name" value="FI04476P"/>
    <property type="match status" value="1"/>
</dbReference>
<feature type="domain" description="AB hydrolase-1" evidence="1">
    <location>
        <begin position="108"/>
        <end position="192"/>
    </location>
</feature>
<keyword evidence="3" id="KW-1185">Reference proteome</keyword>
<dbReference type="Gene3D" id="3.40.50.1820">
    <property type="entry name" value="alpha/beta hydrolase"/>
    <property type="match status" value="1"/>
</dbReference>
<accession>A0A4S2LFG9</accession>
<dbReference type="GO" id="GO:0047372">
    <property type="term" value="F:monoacylglycerol lipase activity"/>
    <property type="evidence" value="ECO:0007669"/>
    <property type="project" value="TreeGrafter"/>
</dbReference>
<reference evidence="2 3" key="1">
    <citation type="journal article" date="2019" name="BMC Genomics">
        <title>New insights from Opisthorchis felineus genome: update on genomics of the epidemiologically important liver flukes.</title>
        <authorList>
            <person name="Ershov N.I."/>
            <person name="Mordvinov V.A."/>
            <person name="Prokhortchouk E.B."/>
            <person name="Pakharukova M.Y."/>
            <person name="Gunbin K.V."/>
            <person name="Ustyantsev K."/>
            <person name="Genaev M.A."/>
            <person name="Blinov A.G."/>
            <person name="Mazur A."/>
            <person name="Boulygina E."/>
            <person name="Tsygankova S."/>
            <person name="Khrameeva E."/>
            <person name="Chekanov N."/>
            <person name="Fan G."/>
            <person name="Xiao A."/>
            <person name="Zhang H."/>
            <person name="Xu X."/>
            <person name="Yang H."/>
            <person name="Solovyev V."/>
            <person name="Lee S.M."/>
            <person name="Liu X."/>
            <person name="Afonnikov D.A."/>
            <person name="Skryabin K.G."/>
        </authorList>
    </citation>
    <scope>NUCLEOTIDE SEQUENCE [LARGE SCALE GENOMIC DNA]</scope>
    <source>
        <strain evidence="2">AK-0245</strain>
        <tissue evidence="2">Whole organism</tissue>
    </source>
</reference>
<sequence length="391" mass="44165">MFFLSIIIVHLFIILYLAVPYVLEKWPSFSHSFIFKPKNTSGDRHEYYTCFEQHRLSHKSTRNFYVETADSGDKLGVWHILPYESARAADGYEPCEDLFEHELHNNTPIFIYFHGNTKTRSVPWRIDKYKLLSSLGYNVITFDYRGYGDSSGKMTGELDCVQDSMAILQYVYDHCNSSPVFFWGHSLGTAVVGSLIRHITDAWKMSSSNCLPFPSGIILDAPFTALSQVIIGQKSMWPYRVVPPMRKRMVSITRNLRMEFNTQENLTGCPVPLLILHAKDDPLVPYRLGEKVMLNDRTCSLVQVSTETELCRTEFDNAVISTNNLGFRKATCCFSQPTQGFGLVASYGPVILPPGCVPQLTPDENRRFGSLGLSAKNSKQFSGGFSLGRPG</sequence>
<gene>
    <name evidence="2" type="ORF">CRM22_009269</name>
</gene>
<dbReference type="EMBL" id="SJOL01008995">
    <property type="protein sequence ID" value="TGZ59097.1"/>
    <property type="molecule type" value="Genomic_DNA"/>
</dbReference>
<dbReference type="InterPro" id="IPR029058">
    <property type="entry name" value="AB_hydrolase_fold"/>
</dbReference>
<evidence type="ECO:0000313" key="3">
    <source>
        <dbReference type="Proteomes" id="UP000308267"/>
    </source>
</evidence>
<name>A0A4S2LFG9_OPIFE</name>
<dbReference type="GO" id="GO:0005789">
    <property type="term" value="C:endoplasmic reticulum membrane"/>
    <property type="evidence" value="ECO:0007669"/>
    <property type="project" value="TreeGrafter"/>
</dbReference>
<organism evidence="2 3">
    <name type="scientific">Opisthorchis felineus</name>
    <dbReference type="NCBI Taxonomy" id="147828"/>
    <lineage>
        <taxon>Eukaryota</taxon>
        <taxon>Metazoa</taxon>
        <taxon>Spiralia</taxon>
        <taxon>Lophotrochozoa</taxon>
        <taxon>Platyhelminthes</taxon>
        <taxon>Trematoda</taxon>
        <taxon>Digenea</taxon>
        <taxon>Opisthorchiida</taxon>
        <taxon>Opisthorchiata</taxon>
        <taxon>Opisthorchiidae</taxon>
        <taxon>Opisthorchis</taxon>
    </lineage>
</organism>
<proteinExistence type="predicted"/>